<evidence type="ECO:0000313" key="10">
    <source>
        <dbReference type="Proteomes" id="UP000031433"/>
    </source>
</evidence>
<dbReference type="GO" id="GO:1990281">
    <property type="term" value="C:efflux pump complex"/>
    <property type="evidence" value="ECO:0007669"/>
    <property type="project" value="TreeGrafter"/>
</dbReference>
<accession>A0A0C1U3Q7</accession>
<dbReference type="AlphaFoldDB" id="A0A0C1U3Q7"/>
<organism evidence="9 10">
    <name type="scientific">Geobacter soli</name>
    <dbReference type="NCBI Taxonomy" id="1510391"/>
    <lineage>
        <taxon>Bacteria</taxon>
        <taxon>Pseudomonadati</taxon>
        <taxon>Thermodesulfobacteriota</taxon>
        <taxon>Desulfuromonadia</taxon>
        <taxon>Geobacterales</taxon>
        <taxon>Geobacteraceae</taxon>
        <taxon>Geobacter</taxon>
    </lineage>
</organism>
<keyword evidence="5" id="KW-0812">Transmembrane</keyword>
<evidence type="ECO:0000256" key="4">
    <source>
        <dbReference type="ARBA" id="ARBA00022452"/>
    </source>
</evidence>
<evidence type="ECO:0000256" key="5">
    <source>
        <dbReference type="ARBA" id="ARBA00022692"/>
    </source>
</evidence>
<dbReference type="Proteomes" id="UP000031433">
    <property type="component" value="Unassembled WGS sequence"/>
</dbReference>
<dbReference type="RefSeq" id="WP_039644940.1">
    <property type="nucleotide sequence ID" value="NZ_JXBL01000001.1"/>
</dbReference>
<evidence type="ECO:0000256" key="3">
    <source>
        <dbReference type="ARBA" id="ARBA00022448"/>
    </source>
</evidence>
<keyword evidence="10" id="KW-1185">Reference proteome</keyword>
<keyword evidence="3" id="KW-0813">Transport</keyword>
<evidence type="ECO:0000256" key="1">
    <source>
        <dbReference type="ARBA" id="ARBA00004442"/>
    </source>
</evidence>
<reference evidence="9 10" key="1">
    <citation type="submission" date="2015-01" db="EMBL/GenBank/DDBJ databases">
        <title>Genome sequence of the anaerobic bacterium Geobacter soli GSS01, a dissimilatory Fe(III) reducer from soil.</title>
        <authorList>
            <person name="Yang G."/>
            <person name="Zhou S."/>
        </authorList>
    </citation>
    <scope>NUCLEOTIDE SEQUENCE [LARGE SCALE GENOMIC DNA]</scope>
    <source>
        <strain evidence="9 10">GSS01</strain>
    </source>
</reference>
<gene>
    <name evidence="9" type="ORF">SE37_07100</name>
</gene>
<dbReference type="GO" id="GO:0015288">
    <property type="term" value="F:porin activity"/>
    <property type="evidence" value="ECO:0007669"/>
    <property type="project" value="TreeGrafter"/>
</dbReference>
<dbReference type="SUPFAM" id="SSF56954">
    <property type="entry name" value="Outer membrane efflux proteins (OEP)"/>
    <property type="match status" value="1"/>
</dbReference>
<comment type="subcellular location">
    <subcellularLocation>
        <location evidence="1">Cell outer membrane</location>
    </subcellularLocation>
</comment>
<keyword evidence="4" id="KW-1134">Transmembrane beta strand</keyword>
<evidence type="ECO:0000313" key="9">
    <source>
        <dbReference type="EMBL" id="KIE42410.1"/>
    </source>
</evidence>
<sequence length="499" mass="55531">MKRITTALLLVMAPLTVHAADGGVRLSLKEAIQSAVQKNLDVRAELYNPAMAEADIRKNLGIYDTQLIVSTDFQYAVTEPVSSFLSGTNTSRTRTLTLNPGVNQLTPLGGTVGLTFNNAYNYTNSTRSPSEYWNSDLTLSLSQPLLKNFGKDPTELGIMVARTAKDGSLERFRTLLLDTVARVRTEYNRLYSLREDLEVKKTSLELARKILTDTQARVKAGVLPAMEILNAEFGVASREKDLIDAEKAVRDQNDVLHVLLQLPGKDEFIPVDIPTREPYEAEENALIRKALDLRPELREQKANLRTSELETRVARNRTLPDLNLTASAAVTGLDRHYNRNLEKVGSADYPVWGVGLVFQYPLGNNAAENEYRRSKLKVEQGRTQIRSLEANVENEVKTAIRGVDSGYKQLDVTDRGRAFAEERLRSFIKRSEVGLATIKDVLEVESELATAKSNQIKALTGYGDAVTQLLRATGELLDREGITVTEKEGDSLYEQSARD</sequence>
<feature type="signal peptide" evidence="8">
    <location>
        <begin position="1"/>
        <end position="19"/>
    </location>
</feature>
<dbReference type="PANTHER" id="PTHR30026">
    <property type="entry name" value="OUTER MEMBRANE PROTEIN TOLC"/>
    <property type="match status" value="1"/>
</dbReference>
<evidence type="ECO:0000256" key="8">
    <source>
        <dbReference type="SAM" id="SignalP"/>
    </source>
</evidence>
<keyword evidence="8" id="KW-0732">Signal</keyword>
<dbReference type="GO" id="GO:0015562">
    <property type="term" value="F:efflux transmembrane transporter activity"/>
    <property type="evidence" value="ECO:0007669"/>
    <property type="project" value="InterPro"/>
</dbReference>
<evidence type="ECO:0000256" key="7">
    <source>
        <dbReference type="ARBA" id="ARBA00023237"/>
    </source>
</evidence>
<dbReference type="GO" id="GO:0009279">
    <property type="term" value="C:cell outer membrane"/>
    <property type="evidence" value="ECO:0007669"/>
    <property type="project" value="UniProtKB-SubCell"/>
</dbReference>
<dbReference type="PANTHER" id="PTHR30026:SF23">
    <property type="entry name" value="TO APRF-PUTATIVE OUTER MEMBRANE EFFLUX PROTEIN OR SECRETED ALKALINE PHOSPHATASE-RELATED"/>
    <property type="match status" value="1"/>
</dbReference>
<dbReference type="EMBL" id="JXBL01000001">
    <property type="protein sequence ID" value="KIE42410.1"/>
    <property type="molecule type" value="Genomic_DNA"/>
</dbReference>
<dbReference type="InterPro" id="IPR051906">
    <property type="entry name" value="TolC-like"/>
</dbReference>
<evidence type="ECO:0000256" key="2">
    <source>
        <dbReference type="ARBA" id="ARBA00007613"/>
    </source>
</evidence>
<keyword evidence="6" id="KW-0472">Membrane</keyword>
<feature type="chain" id="PRO_5002153392" evidence="8">
    <location>
        <begin position="20"/>
        <end position="499"/>
    </location>
</feature>
<dbReference type="Gene3D" id="1.20.1600.10">
    <property type="entry name" value="Outer membrane efflux proteins (OEP)"/>
    <property type="match status" value="1"/>
</dbReference>
<dbReference type="Pfam" id="PF02321">
    <property type="entry name" value="OEP"/>
    <property type="match status" value="2"/>
</dbReference>
<proteinExistence type="inferred from homology"/>
<dbReference type="InterPro" id="IPR003423">
    <property type="entry name" value="OMP_efflux"/>
</dbReference>
<protein>
    <submittedName>
        <fullName evidence="9">RND transporter</fullName>
    </submittedName>
</protein>
<comment type="similarity">
    <text evidence="2">Belongs to the outer membrane factor (OMF) (TC 1.B.17) family.</text>
</comment>
<name>A0A0C1U3Q7_9BACT</name>
<keyword evidence="7" id="KW-0998">Cell outer membrane</keyword>
<comment type="caution">
    <text evidence="9">The sequence shown here is derived from an EMBL/GenBank/DDBJ whole genome shotgun (WGS) entry which is preliminary data.</text>
</comment>
<evidence type="ECO:0000256" key="6">
    <source>
        <dbReference type="ARBA" id="ARBA00023136"/>
    </source>
</evidence>